<feature type="domain" description="Tyr recombinase" evidence="6">
    <location>
        <begin position="114"/>
        <end position="310"/>
    </location>
</feature>
<reference evidence="7" key="2">
    <citation type="submission" date="2021-09" db="EMBL/GenBank/DDBJ databases">
        <authorList>
            <person name="Gilroy R."/>
        </authorList>
    </citation>
    <scope>NUCLEOTIDE SEQUENCE</scope>
    <source>
        <strain evidence="7">ChiSjej5B23-16112</strain>
    </source>
</reference>
<dbReference type="InterPro" id="IPR050090">
    <property type="entry name" value="Tyrosine_recombinase_XerCD"/>
</dbReference>
<gene>
    <name evidence="7" type="ORF">K8V82_01450</name>
</gene>
<evidence type="ECO:0000259" key="6">
    <source>
        <dbReference type="PROSITE" id="PS51898"/>
    </source>
</evidence>
<dbReference type="PANTHER" id="PTHR30349:SF64">
    <property type="entry name" value="PROPHAGE INTEGRASE INTD-RELATED"/>
    <property type="match status" value="1"/>
</dbReference>
<reference evidence="7" key="1">
    <citation type="journal article" date="2021" name="PeerJ">
        <title>Extensive microbial diversity within the chicken gut microbiome revealed by metagenomics and culture.</title>
        <authorList>
            <person name="Gilroy R."/>
            <person name="Ravi A."/>
            <person name="Getino M."/>
            <person name="Pursley I."/>
            <person name="Horton D.L."/>
            <person name="Alikhan N.F."/>
            <person name="Baker D."/>
            <person name="Gharbi K."/>
            <person name="Hall N."/>
            <person name="Watson M."/>
            <person name="Adriaenssens E.M."/>
            <person name="Foster-Nyarko E."/>
            <person name="Jarju S."/>
            <person name="Secka A."/>
            <person name="Antonio M."/>
            <person name="Oren A."/>
            <person name="Chaudhuri R.R."/>
            <person name="La Ragione R."/>
            <person name="Hildebrand F."/>
            <person name="Pallen M.J."/>
        </authorList>
    </citation>
    <scope>NUCLEOTIDE SEQUENCE</scope>
    <source>
        <strain evidence="7">ChiSjej5B23-16112</strain>
    </source>
</reference>
<comment type="caution">
    <text evidence="7">The sequence shown here is derived from an EMBL/GenBank/DDBJ whole genome shotgun (WGS) entry which is preliminary data.</text>
</comment>
<dbReference type="AlphaFoldDB" id="A0A921LDQ8"/>
<dbReference type="CDD" id="cd01189">
    <property type="entry name" value="INT_ICEBs1_C_like"/>
    <property type="match status" value="1"/>
</dbReference>
<name>A0A921LDQ8_9FIRM</name>
<dbReference type="EMBL" id="DYVY01000027">
    <property type="protein sequence ID" value="HJF93443.1"/>
    <property type="molecule type" value="Genomic_DNA"/>
</dbReference>
<keyword evidence="5" id="KW-0233">DNA recombination</keyword>
<organism evidence="7 8">
    <name type="scientific">Lachnoclostridium phocaeense</name>
    <dbReference type="NCBI Taxonomy" id="1871021"/>
    <lineage>
        <taxon>Bacteria</taxon>
        <taxon>Bacillati</taxon>
        <taxon>Bacillota</taxon>
        <taxon>Clostridia</taxon>
        <taxon>Lachnospirales</taxon>
        <taxon>Lachnospiraceae</taxon>
    </lineage>
</organism>
<dbReference type="SUPFAM" id="SSF56349">
    <property type="entry name" value="DNA breaking-rejoining enzymes"/>
    <property type="match status" value="1"/>
</dbReference>
<dbReference type="Pfam" id="PF14659">
    <property type="entry name" value="Phage_int_SAM_3"/>
    <property type="match status" value="1"/>
</dbReference>
<evidence type="ECO:0000256" key="5">
    <source>
        <dbReference type="ARBA" id="ARBA00023172"/>
    </source>
</evidence>
<dbReference type="InterPro" id="IPR010998">
    <property type="entry name" value="Integrase_recombinase_N"/>
</dbReference>
<evidence type="ECO:0000256" key="2">
    <source>
        <dbReference type="ARBA" id="ARBA00008857"/>
    </source>
</evidence>
<dbReference type="GO" id="GO:0003677">
    <property type="term" value="F:DNA binding"/>
    <property type="evidence" value="ECO:0007669"/>
    <property type="project" value="UniProtKB-KW"/>
</dbReference>
<dbReference type="Gene3D" id="1.10.150.130">
    <property type="match status" value="1"/>
</dbReference>
<dbReference type="InterPro" id="IPR004107">
    <property type="entry name" value="Integrase_SAM-like_N"/>
</dbReference>
<comment type="function">
    <text evidence="1">Site-specific tyrosine recombinase, which acts by catalyzing the cutting and rejoining of the recombining DNA molecules.</text>
</comment>
<dbReference type="GO" id="GO:0015074">
    <property type="term" value="P:DNA integration"/>
    <property type="evidence" value="ECO:0007669"/>
    <property type="project" value="UniProtKB-KW"/>
</dbReference>
<accession>A0A921LDQ8</accession>
<keyword evidence="3" id="KW-0229">DNA integration</keyword>
<evidence type="ECO:0000313" key="7">
    <source>
        <dbReference type="EMBL" id="HJF93443.1"/>
    </source>
</evidence>
<dbReference type="Pfam" id="PF00589">
    <property type="entry name" value="Phage_integrase"/>
    <property type="match status" value="1"/>
</dbReference>
<evidence type="ECO:0000313" key="8">
    <source>
        <dbReference type="Proteomes" id="UP000769156"/>
    </source>
</evidence>
<dbReference type="GO" id="GO:0006310">
    <property type="term" value="P:DNA recombination"/>
    <property type="evidence" value="ECO:0007669"/>
    <property type="project" value="UniProtKB-KW"/>
</dbReference>
<dbReference type="Gene3D" id="1.10.443.10">
    <property type="entry name" value="Intergrase catalytic core"/>
    <property type="match status" value="1"/>
</dbReference>
<dbReference type="InterPro" id="IPR013762">
    <property type="entry name" value="Integrase-like_cat_sf"/>
</dbReference>
<comment type="similarity">
    <text evidence="2">Belongs to the 'phage' integrase family.</text>
</comment>
<dbReference type="InterPro" id="IPR011010">
    <property type="entry name" value="DNA_brk_join_enz"/>
</dbReference>
<dbReference type="PROSITE" id="PS51898">
    <property type="entry name" value="TYR_RECOMBINASE"/>
    <property type="match status" value="1"/>
</dbReference>
<evidence type="ECO:0000256" key="4">
    <source>
        <dbReference type="ARBA" id="ARBA00023125"/>
    </source>
</evidence>
<evidence type="ECO:0000256" key="3">
    <source>
        <dbReference type="ARBA" id="ARBA00022908"/>
    </source>
</evidence>
<evidence type="ECO:0000256" key="1">
    <source>
        <dbReference type="ARBA" id="ARBA00003283"/>
    </source>
</evidence>
<sequence>MEKEIYYNELLERWFEAQGTQLAASSYAKYYQLYTNHIRPFFLGVKVSDLSEELLEQFRGELESRKACRCGRALSGSTVKCVIMLVNRGLSEAQREQFLDRAMRISAKCQRSRTEIQVFSEAEQRRLEAYLSSHSDISRACIYLCLYTGLRIGELCSLTWQDINMEEGYIRVERTLQRLKRRQPEGKRTVLVMGKPKSSSSDRVIPFPDFMREKLEGFRQTGKEKGYILSGSEVDPLDPRTLQYRYKKYLEEAEVPYRKFHTLRHTFASRCLMAGIDAKTLSELLGHADIRTTLNIYCHTTLQYKKEQVNRLQPFFS</sequence>
<keyword evidence="4" id="KW-0238">DNA-binding</keyword>
<protein>
    <submittedName>
        <fullName evidence="7">Site-specific integrase</fullName>
    </submittedName>
</protein>
<proteinExistence type="inferred from homology"/>
<dbReference type="InterPro" id="IPR002104">
    <property type="entry name" value="Integrase_catalytic"/>
</dbReference>
<dbReference type="PANTHER" id="PTHR30349">
    <property type="entry name" value="PHAGE INTEGRASE-RELATED"/>
    <property type="match status" value="1"/>
</dbReference>
<dbReference type="Proteomes" id="UP000769156">
    <property type="component" value="Unassembled WGS sequence"/>
</dbReference>